<keyword evidence="1" id="KW-1133">Transmembrane helix</keyword>
<gene>
    <name evidence="2" type="ORF">LMG31841_03071</name>
</gene>
<evidence type="ECO:0000313" key="3">
    <source>
        <dbReference type="Proteomes" id="UP000789704"/>
    </source>
</evidence>
<feature type="transmembrane region" description="Helical" evidence="1">
    <location>
        <begin position="110"/>
        <end position="129"/>
    </location>
</feature>
<dbReference type="AlphaFoldDB" id="A0A9N8RXD4"/>
<name>A0A9N8RXD4_9BURK</name>
<dbReference type="RefSeq" id="WP_228878080.1">
    <property type="nucleotide sequence ID" value="NZ_CAJQZC010000005.1"/>
</dbReference>
<comment type="caution">
    <text evidence="2">The sequence shown here is derived from an EMBL/GenBank/DDBJ whole genome shotgun (WGS) entry which is preliminary data.</text>
</comment>
<sequence length="154" mass="16401">MVKAQGRFGARQSRLFSITFAMVGGGISSYVNFADGVWAESTAQPQWMLITHVASAVVGSVLLSRFIFGAMSALFEAPTSAVYASGKLANGVAIRYRVDQKETFFSLTRFLQILGFVLCVMLQGVSVAAESNAARSSKSGAPSVGAHPHRQFST</sequence>
<keyword evidence="1" id="KW-0812">Transmembrane</keyword>
<dbReference type="EMBL" id="CAJQZC010000005">
    <property type="protein sequence ID" value="CAG4902121.1"/>
    <property type="molecule type" value="Genomic_DNA"/>
</dbReference>
<keyword evidence="1" id="KW-0472">Membrane</keyword>
<protein>
    <submittedName>
        <fullName evidence="2">Uncharacterized protein</fullName>
    </submittedName>
</protein>
<feature type="transmembrane region" description="Helical" evidence="1">
    <location>
        <begin position="15"/>
        <end position="34"/>
    </location>
</feature>
<accession>A0A9N8RXD4</accession>
<evidence type="ECO:0000313" key="2">
    <source>
        <dbReference type="EMBL" id="CAG4902121.1"/>
    </source>
</evidence>
<organism evidence="2 3">
    <name type="scientific">Paraburkholderia saeva</name>
    <dbReference type="NCBI Taxonomy" id="2777537"/>
    <lineage>
        <taxon>Bacteria</taxon>
        <taxon>Pseudomonadati</taxon>
        <taxon>Pseudomonadota</taxon>
        <taxon>Betaproteobacteria</taxon>
        <taxon>Burkholderiales</taxon>
        <taxon>Burkholderiaceae</taxon>
        <taxon>Paraburkholderia</taxon>
    </lineage>
</organism>
<feature type="transmembrane region" description="Helical" evidence="1">
    <location>
        <begin position="46"/>
        <end position="68"/>
    </location>
</feature>
<proteinExistence type="predicted"/>
<reference evidence="2" key="1">
    <citation type="submission" date="2021-04" db="EMBL/GenBank/DDBJ databases">
        <authorList>
            <person name="Vanwijnsberghe S."/>
        </authorList>
    </citation>
    <scope>NUCLEOTIDE SEQUENCE</scope>
    <source>
        <strain evidence="2">LMG 31841</strain>
    </source>
</reference>
<evidence type="ECO:0000256" key="1">
    <source>
        <dbReference type="SAM" id="Phobius"/>
    </source>
</evidence>
<dbReference type="Proteomes" id="UP000789704">
    <property type="component" value="Unassembled WGS sequence"/>
</dbReference>
<keyword evidence="3" id="KW-1185">Reference proteome</keyword>